<keyword evidence="4 5" id="KW-0472">Membrane</keyword>
<dbReference type="RefSeq" id="WP_069444569.1">
    <property type="nucleotide sequence ID" value="NZ_LPWE01000011.1"/>
</dbReference>
<evidence type="ECO:0000313" key="7">
    <source>
        <dbReference type="EMBL" id="ODR95278.1"/>
    </source>
</evidence>
<keyword evidence="8" id="KW-1185">Reference proteome</keyword>
<reference evidence="7 8" key="1">
    <citation type="journal article" date="2016" name="Environ. Microbiol.">
        <title>New Methyloceanibacter diversity from North Sea sediments includes methanotroph containing solely the soluble methane monooxygenase.</title>
        <authorList>
            <person name="Vekeman B."/>
            <person name="Kerckhof F.M."/>
            <person name="Cremers G."/>
            <person name="de Vos P."/>
            <person name="Vandamme P."/>
            <person name="Boon N."/>
            <person name="Op den Camp H.J."/>
            <person name="Heylen K."/>
        </authorList>
    </citation>
    <scope>NUCLEOTIDE SEQUENCE [LARGE SCALE GENOMIC DNA]</scope>
    <source>
        <strain evidence="7 8">R-67176</strain>
    </source>
</reference>
<evidence type="ECO:0000256" key="1">
    <source>
        <dbReference type="ARBA" id="ARBA00004127"/>
    </source>
</evidence>
<evidence type="ECO:0000256" key="4">
    <source>
        <dbReference type="ARBA" id="ARBA00023136"/>
    </source>
</evidence>
<comment type="caution">
    <text evidence="7">The sequence shown here is derived from an EMBL/GenBank/DDBJ whole genome shotgun (WGS) entry which is preliminary data.</text>
</comment>
<dbReference type="Pfam" id="PF02656">
    <property type="entry name" value="DUF202"/>
    <property type="match status" value="1"/>
</dbReference>
<organism evidence="7 8">
    <name type="scientific">Methyloceanibacter stevinii</name>
    <dbReference type="NCBI Taxonomy" id="1774970"/>
    <lineage>
        <taxon>Bacteria</taxon>
        <taxon>Pseudomonadati</taxon>
        <taxon>Pseudomonadota</taxon>
        <taxon>Alphaproteobacteria</taxon>
        <taxon>Hyphomicrobiales</taxon>
        <taxon>Hyphomicrobiaceae</taxon>
        <taxon>Methyloceanibacter</taxon>
    </lineage>
</organism>
<evidence type="ECO:0000256" key="3">
    <source>
        <dbReference type="ARBA" id="ARBA00022989"/>
    </source>
</evidence>
<keyword evidence="2 5" id="KW-0812">Transmembrane</keyword>
<feature type="transmembrane region" description="Helical" evidence="5">
    <location>
        <begin position="15"/>
        <end position="32"/>
    </location>
</feature>
<gene>
    <name evidence="7" type="ORF">AUC70_06215</name>
</gene>
<dbReference type="Proteomes" id="UP000094172">
    <property type="component" value="Unassembled WGS sequence"/>
</dbReference>
<dbReference type="AlphaFoldDB" id="A0A1E3VP08"/>
<dbReference type="EMBL" id="LPWE01000011">
    <property type="protein sequence ID" value="ODR95278.1"/>
    <property type="molecule type" value="Genomic_DNA"/>
</dbReference>
<keyword evidence="3 5" id="KW-1133">Transmembrane helix</keyword>
<proteinExistence type="predicted"/>
<feature type="domain" description="DUF202" evidence="6">
    <location>
        <begin position="7"/>
        <end position="50"/>
    </location>
</feature>
<dbReference type="STRING" id="1774970.AUC70_06215"/>
<evidence type="ECO:0000259" key="6">
    <source>
        <dbReference type="Pfam" id="PF02656"/>
    </source>
</evidence>
<name>A0A1E3VP08_9HYPH</name>
<evidence type="ECO:0000256" key="5">
    <source>
        <dbReference type="SAM" id="Phobius"/>
    </source>
</evidence>
<sequence length="64" mass="7145">MIKSYTDHAANERTFLAWMRTGVAIIAFGFLIDRFDLFVMTMADAVGIKPEHHAQLDKMSGASV</sequence>
<evidence type="ECO:0000313" key="8">
    <source>
        <dbReference type="Proteomes" id="UP000094172"/>
    </source>
</evidence>
<protein>
    <recommendedName>
        <fullName evidence="6">DUF202 domain-containing protein</fullName>
    </recommendedName>
</protein>
<comment type="subcellular location">
    <subcellularLocation>
        <location evidence="1">Endomembrane system</location>
        <topology evidence="1">Multi-pass membrane protein</topology>
    </subcellularLocation>
</comment>
<dbReference type="GO" id="GO:0012505">
    <property type="term" value="C:endomembrane system"/>
    <property type="evidence" value="ECO:0007669"/>
    <property type="project" value="UniProtKB-SubCell"/>
</dbReference>
<accession>A0A1E3VP08</accession>
<dbReference type="InterPro" id="IPR003807">
    <property type="entry name" value="DUF202"/>
</dbReference>
<evidence type="ECO:0000256" key="2">
    <source>
        <dbReference type="ARBA" id="ARBA00022692"/>
    </source>
</evidence>